<evidence type="ECO:0000256" key="1">
    <source>
        <dbReference type="SAM" id="MobiDB-lite"/>
    </source>
</evidence>
<dbReference type="Pfam" id="PF02992">
    <property type="entry name" value="Transposase_21"/>
    <property type="match status" value="1"/>
</dbReference>
<dbReference type="PANTHER" id="PTHR46579">
    <property type="entry name" value="F5/8 TYPE C DOMAIN-CONTAINING PROTEIN-RELATED"/>
    <property type="match status" value="1"/>
</dbReference>
<gene>
    <name evidence="2" type="ORF">PIIN_08582</name>
</gene>
<accession>G4TTI7</accession>
<evidence type="ECO:0008006" key="4">
    <source>
        <dbReference type="Google" id="ProtNLM"/>
    </source>
</evidence>
<dbReference type="AlphaFoldDB" id="G4TTI7"/>
<comment type="caution">
    <text evidence="2">The sequence shown here is derived from an EMBL/GenBank/DDBJ whole genome shotgun (WGS) entry which is preliminary data.</text>
</comment>
<dbReference type="InParanoid" id="G4TTI7"/>
<dbReference type="Proteomes" id="UP000007148">
    <property type="component" value="Unassembled WGS sequence"/>
</dbReference>
<dbReference type="eggNOG" id="ENOG502RUZF">
    <property type="taxonomic scope" value="Eukaryota"/>
</dbReference>
<keyword evidence="3" id="KW-1185">Reference proteome</keyword>
<evidence type="ECO:0000313" key="3">
    <source>
        <dbReference type="Proteomes" id="UP000007148"/>
    </source>
</evidence>
<evidence type="ECO:0000313" key="2">
    <source>
        <dbReference type="EMBL" id="CCA74630.1"/>
    </source>
</evidence>
<dbReference type="EMBL" id="CAFZ01000336">
    <property type="protein sequence ID" value="CCA74630.1"/>
    <property type="molecule type" value="Genomic_DNA"/>
</dbReference>
<dbReference type="PANTHER" id="PTHR46579:SF1">
    <property type="entry name" value="F5_8 TYPE C DOMAIN-CONTAINING PROTEIN"/>
    <property type="match status" value="1"/>
</dbReference>
<feature type="region of interest" description="Disordered" evidence="1">
    <location>
        <begin position="388"/>
        <end position="416"/>
    </location>
</feature>
<dbReference type="OMA" id="PFERING"/>
<reference evidence="2 3" key="1">
    <citation type="journal article" date="2011" name="PLoS Pathog.">
        <title>Endophytic Life Strategies Decoded by Genome and Transcriptome Analyses of the Mutualistic Root Symbiont Piriformospora indica.</title>
        <authorList>
            <person name="Zuccaro A."/>
            <person name="Lahrmann U."/>
            <person name="Guldener U."/>
            <person name="Langen G."/>
            <person name="Pfiffi S."/>
            <person name="Biedenkopf D."/>
            <person name="Wong P."/>
            <person name="Samans B."/>
            <person name="Grimm C."/>
            <person name="Basiewicz M."/>
            <person name="Murat C."/>
            <person name="Martin F."/>
            <person name="Kogel K.H."/>
        </authorList>
    </citation>
    <scope>NUCLEOTIDE SEQUENCE [LARGE SCALE GENOMIC DNA]</scope>
    <source>
        <strain evidence="2 3">DSM 11827</strain>
    </source>
</reference>
<organism evidence="2 3">
    <name type="scientific">Serendipita indica (strain DSM 11827)</name>
    <name type="common">Root endophyte fungus</name>
    <name type="synonym">Piriformospora indica</name>
    <dbReference type="NCBI Taxonomy" id="1109443"/>
    <lineage>
        <taxon>Eukaryota</taxon>
        <taxon>Fungi</taxon>
        <taxon>Dikarya</taxon>
        <taxon>Basidiomycota</taxon>
        <taxon>Agaricomycotina</taxon>
        <taxon>Agaricomycetes</taxon>
        <taxon>Sebacinales</taxon>
        <taxon>Serendipitaceae</taxon>
        <taxon>Serendipita</taxon>
    </lineage>
</organism>
<dbReference type="InterPro" id="IPR004242">
    <property type="entry name" value="Transposase_21"/>
</dbReference>
<dbReference type="OrthoDB" id="3248986at2759"/>
<name>G4TTI7_SERID</name>
<dbReference type="HOGENOM" id="CLU_007445_0_0_1"/>
<proteinExistence type="predicted"/>
<protein>
    <recommendedName>
        <fullName evidence="4">Transposase family Tnp2 protein</fullName>
    </recommendedName>
</protein>
<dbReference type="STRING" id="1109443.G4TTI7"/>
<sequence>MVAPIDYSPRQPLPDPPAGFEYPALPDIDTRDWLQFQRRPKFPHNQRCTFQLTPDSKPCGARLINHASSSGIALPSVGVTDTALEQTSILYTYRSLGLFLKRVTSTPQILTHLVESTSQQIDLVSGSMDDIMNSPGVQTLRMPSGVPFVAKVPGELRLCLGLFVDWYNARQNNLRGSVHSTGGVYIVILNLPRHLRFQQQYMYELFIPGPREPTTEQLNNLLYPIVEDLNILYTFGIDIDNNGYTKCRAMLALVTADQLAARKIGGYAGVGHRWFCPHCRLPRSQLTNELERIRWARGVTQEAYQQITLAWRDAPNEKAQRAIFDRYGFRYTELSRLPYFDVRKQIVIEPFHAILTNIAQPHCRHLIGEIRGLPSTAYLFDDSLDSAPEEQLGSDHNSSESSSEADNQDDGEKALPGESILHQPEFAISDLNRLFRQRQNHLIQLYRQCGLPWWHLNFQGNRVTKQEIVFNLAKWMLDQGKLFTDPDQGFLSKNNALVQLRAWHPPGIKGERLKELDTISPKLNPILKQELRADLALMVFPAHLAHDKPPSNLGSKSHGTLKAAQWRIIYCFGLLVTLGRHWGNANAPQEHQEYFRHFIHLVIIIRIAYSRQLTQSMIANFHHHCTKYVHGVQTTFPQDFMKPSHHYLLHLSDFLSRFGPVPDWWAFAFERHNGFIQRTNTNNKRGEVELSFDRRMSRLSNMGQLLQSSSLPALKWFAEHKIKPGDTTHTIKSAAIGLPETPSNIPLDAVALIALNAAKIQYSLCQTFTWFEREGLKFECLQQESKATRHLIHYSATDIHSREILKSAGYITNIFRLKRDMHASWEPTLYICVTPYKPAENQPSWGEDVDAYLYSYEKQPSIVCNIMHVELKPVVFYPWSKDVQLIMPV</sequence>
<feature type="region of interest" description="Disordered" evidence="1">
    <location>
        <begin position="1"/>
        <end position="20"/>
    </location>
</feature>